<feature type="transmembrane region" description="Helical" evidence="6">
    <location>
        <begin position="405"/>
        <end position="422"/>
    </location>
</feature>
<evidence type="ECO:0000256" key="1">
    <source>
        <dbReference type="ARBA" id="ARBA00004651"/>
    </source>
</evidence>
<name>A0A934X8F4_9MICO</name>
<feature type="transmembrane region" description="Helical" evidence="6">
    <location>
        <begin position="281"/>
        <end position="307"/>
    </location>
</feature>
<dbReference type="PANTHER" id="PTHR42770:SF7">
    <property type="entry name" value="MEMBRANE PROTEIN"/>
    <property type="match status" value="1"/>
</dbReference>
<dbReference type="PANTHER" id="PTHR42770">
    <property type="entry name" value="AMINO ACID TRANSPORTER-RELATED"/>
    <property type="match status" value="1"/>
</dbReference>
<keyword evidence="4 6" id="KW-1133">Transmembrane helix</keyword>
<evidence type="ECO:0000256" key="2">
    <source>
        <dbReference type="ARBA" id="ARBA00022475"/>
    </source>
</evidence>
<sequence length="430" mass="43396">MSPGRAAYPSGGDYPRLARRLGLGDAVVIGLGSMIGAGVFAAFTPAAAAAGSGLLVGLALAAAVAWANATSSAQLAAQFPESGGTYVYGRECLGESWGFAAGWAFVVGKTASCAAMAITAATYALGGEARAAQVVGLAVVGALTVVLTRGITKTARLARVLLTVTLACLLVTVLVIAAFTREWAAPWAGVGDATAYGILQSAGLLFFAFAGYARIATLGEEVRAPTVTIPRAITRALGLVIALYAVLALLFLATIGADGIAASALPLLTAAQAADVSWAGVFVRVGATVAALGALLGLLSGVGRTVLAMARRGDLPRLLAAVDPGSKVPAVAQLWVAGAVAVLVLLTDLRHAIGFSSFGVLLYYAIANASAWTQTGEHRRWPHWVQAAGLVGCLVLAATLPIGSVVVGALVVGAGVFGRVWLQRRGVPRS</sequence>
<evidence type="ECO:0000313" key="8">
    <source>
        <dbReference type="Proteomes" id="UP000718281"/>
    </source>
</evidence>
<evidence type="ECO:0000256" key="5">
    <source>
        <dbReference type="ARBA" id="ARBA00023136"/>
    </source>
</evidence>
<reference evidence="7 8" key="1">
    <citation type="submission" date="2020-10" db="EMBL/GenBank/DDBJ databases">
        <title>Connecting structure to function with the recovery of over 1000 high-quality activated sludge metagenome-assembled genomes encoding full-length rRNA genes using long-read sequencing.</title>
        <authorList>
            <person name="Singleton C.M."/>
            <person name="Petriglieri F."/>
            <person name="Kristensen J.M."/>
            <person name="Kirkegaard R.H."/>
            <person name="Michaelsen T.Y."/>
            <person name="Andersen M.H."/>
            <person name="Karst S.M."/>
            <person name="Dueholm M.S."/>
            <person name="Nielsen P.H."/>
            <person name="Albertsen M."/>
        </authorList>
    </citation>
    <scope>NUCLEOTIDE SEQUENCE [LARGE SCALE GENOMIC DNA]</scope>
    <source>
        <strain evidence="7">AalE_18-Q3-R2-46_BAT3C.188</strain>
    </source>
</reference>
<dbReference type="PIRSF" id="PIRSF006060">
    <property type="entry name" value="AA_transporter"/>
    <property type="match status" value="1"/>
</dbReference>
<keyword evidence="5 6" id="KW-0472">Membrane</keyword>
<dbReference type="InterPro" id="IPR002293">
    <property type="entry name" value="AA/rel_permease1"/>
</dbReference>
<feature type="transmembrane region" description="Helical" evidence="6">
    <location>
        <begin position="21"/>
        <end position="43"/>
    </location>
</feature>
<protein>
    <submittedName>
        <fullName evidence="7">APC family permease</fullName>
    </submittedName>
</protein>
<dbReference type="Gene3D" id="1.20.1740.10">
    <property type="entry name" value="Amino acid/polyamine transporter I"/>
    <property type="match status" value="1"/>
</dbReference>
<feature type="transmembrane region" description="Helical" evidence="6">
    <location>
        <begin position="49"/>
        <end position="69"/>
    </location>
</feature>
<evidence type="ECO:0000256" key="3">
    <source>
        <dbReference type="ARBA" id="ARBA00022692"/>
    </source>
</evidence>
<dbReference type="GO" id="GO:0022857">
    <property type="term" value="F:transmembrane transporter activity"/>
    <property type="evidence" value="ECO:0007669"/>
    <property type="project" value="InterPro"/>
</dbReference>
<keyword evidence="3 6" id="KW-0812">Transmembrane</keyword>
<dbReference type="Proteomes" id="UP000718281">
    <property type="component" value="Unassembled WGS sequence"/>
</dbReference>
<evidence type="ECO:0000313" key="7">
    <source>
        <dbReference type="EMBL" id="MBK6302063.1"/>
    </source>
</evidence>
<feature type="transmembrane region" description="Helical" evidence="6">
    <location>
        <begin position="236"/>
        <end position="261"/>
    </location>
</feature>
<keyword evidence="2" id="KW-1003">Cell membrane</keyword>
<feature type="transmembrane region" description="Helical" evidence="6">
    <location>
        <begin position="131"/>
        <end position="148"/>
    </location>
</feature>
<comment type="subcellular location">
    <subcellularLocation>
        <location evidence="1">Cell membrane</location>
        <topology evidence="1">Multi-pass membrane protein</topology>
    </subcellularLocation>
</comment>
<organism evidence="7 8">
    <name type="scientific">Candidatus Phosphoribacter hodrii</name>
    <dbReference type="NCBI Taxonomy" id="2953743"/>
    <lineage>
        <taxon>Bacteria</taxon>
        <taxon>Bacillati</taxon>
        <taxon>Actinomycetota</taxon>
        <taxon>Actinomycetes</taxon>
        <taxon>Micrococcales</taxon>
        <taxon>Dermatophilaceae</taxon>
        <taxon>Candidatus Phosphoribacter</taxon>
    </lineage>
</organism>
<feature type="transmembrane region" description="Helical" evidence="6">
    <location>
        <begin position="352"/>
        <end position="369"/>
    </location>
</feature>
<evidence type="ECO:0000256" key="6">
    <source>
        <dbReference type="SAM" id="Phobius"/>
    </source>
</evidence>
<dbReference type="InterPro" id="IPR050367">
    <property type="entry name" value="APC_superfamily"/>
</dbReference>
<accession>A0A934X8F4</accession>
<dbReference type="GO" id="GO:0005886">
    <property type="term" value="C:plasma membrane"/>
    <property type="evidence" value="ECO:0007669"/>
    <property type="project" value="UniProtKB-SubCell"/>
</dbReference>
<gene>
    <name evidence="7" type="ORF">IPF40_13870</name>
</gene>
<comment type="caution">
    <text evidence="7">The sequence shown here is derived from an EMBL/GenBank/DDBJ whole genome shotgun (WGS) entry which is preliminary data.</text>
</comment>
<feature type="transmembrane region" description="Helical" evidence="6">
    <location>
        <begin position="160"/>
        <end position="181"/>
    </location>
</feature>
<dbReference type="Pfam" id="PF13520">
    <property type="entry name" value="AA_permease_2"/>
    <property type="match status" value="1"/>
</dbReference>
<feature type="transmembrane region" description="Helical" evidence="6">
    <location>
        <begin position="100"/>
        <end position="125"/>
    </location>
</feature>
<evidence type="ECO:0000256" key="4">
    <source>
        <dbReference type="ARBA" id="ARBA00022989"/>
    </source>
</evidence>
<dbReference type="EMBL" id="JADIXZ010000007">
    <property type="protein sequence ID" value="MBK6302063.1"/>
    <property type="molecule type" value="Genomic_DNA"/>
</dbReference>
<feature type="transmembrane region" description="Helical" evidence="6">
    <location>
        <begin position="193"/>
        <end position="215"/>
    </location>
</feature>
<feature type="transmembrane region" description="Helical" evidence="6">
    <location>
        <begin position="328"/>
        <end position="346"/>
    </location>
</feature>
<proteinExistence type="predicted"/>
<dbReference type="AlphaFoldDB" id="A0A934X8F4"/>